<sequence length="337" mass="38361">MADYKIIKLHFLSPIHLSKGKENDYGESEEILHSDTIKSALYVCARQLFGNNEIGDDESFFQSFQISSAFPFFMDELFFPKPMMKIQPFKNEEVKEELQAKKHKKVSFLGKSYFEDLINQQCLHLSPNFMTPDGKFVSNHPNMQKLEGSIFKADVQQRVTIPMDYAENPTPYYVDRIYFAENAGLWFAFKGDDKVFELVQKALKLLGDSGIGTDRNVGNGQFEATFSTISLSLPNNSNYQMSLSLWCPQKSELTPNFLQKSSYGLIKRGGYIASPAKIEHLTLRKKSVYMFTEGSIFPVGQSVLGKICNLKPDTAMVEQNVWRDGLAFMIPINKPEI</sequence>
<gene>
    <name evidence="7" type="primary">csm4</name>
    <name evidence="7" type="ORF">VB264_17195</name>
</gene>
<dbReference type="RefSeq" id="WP_323251248.1">
    <property type="nucleotide sequence ID" value="NZ_JAYFUL010000032.1"/>
</dbReference>
<evidence type="ECO:0000256" key="2">
    <source>
        <dbReference type="ARBA" id="ARBA00016109"/>
    </source>
</evidence>
<feature type="domain" description="CRISPR type III-associated protein" evidence="5">
    <location>
        <begin position="8"/>
        <end position="223"/>
    </location>
</feature>
<protein>
    <recommendedName>
        <fullName evidence="2">CRISPR system Cms protein Csm4</fullName>
    </recommendedName>
</protein>
<reference evidence="7 8" key="1">
    <citation type="submission" date="2023-12" db="EMBL/GenBank/DDBJ databases">
        <title>Novel species of the genus Arcicella isolated from rivers.</title>
        <authorList>
            <person name="Lu H."/>
        </authorList>
    </citation>
    <scope>NUCLEOTIDE SEQUENCE [LARGE SCALE GENOMIC DNA]</scope>
    <source>
        <strain evidence="7 8">LMG 21963</strain>
    </source>
</reference>
<dbReference type="InterPro" id="IPR005510">
    <property type="entry name" value="Csm4"/>
</dbReference>
<keyword evidence="8" id="KW-1185">Reference proteome</keyword>
<comment type="similarity">
    <text evidence="1">Belongs to the CRISPR-associated Csm4 family.</text>
</comment>
<dbReference type="Proteomes" id="UP001304671">
    <property type="component" value="Unassembled WGS sequence"/>
</dbReference>
<evidence type="ECO:0000313" key="8">
    <source>
        <dbReference type="Proteomes" id="UP001304671"/>
    </source>
</evidence>
<keyword evidence="4" id="KW-0051">Antiviral defense</keyword>
<accession>A0ABU5QR26</accession>
<keyword evidence="3" id="KW-0694">RNA-binding</keyword>
<feature type="domain" description="Csm4 C-terminal" evidence="6">
    <location>
        <begin position="236"/>
        <end position="332"/>
    </location>
</feature>
<dbReference type="EMBL" id="JAYFUL010000032">
    <property type="protein sequence ID" value="MEA5259537.1"/>
    <property type="molecule type" value="Genomic_DNA"/>
</dbReference>
<name>A0ABU5QR26_9BACT</name>
<evidence type="ECO:0000259" key="5">
    <source>
        <dbReference type="Pfam" id="PF03787"/>
    </source>
</evidence>
<organism evidence="7 8">
    <name type="scientific">Arcicella aquatica</name>
    <dbReference type="NCBI Taxonomy" id="217141"/>
    <lineage>
        <taxon>Bacteria</taxon>
        <taxon>Pseudomonadati</taxon>
        <taxon>Bacteroidota</taxon>
        <taxon>Cytophagia</taxon>
        <taxon>Cytophagales</taxon>
        <taxon>Flectobacillaceae</taxon>
        <taxon>Arcicella</taxon>
    </lineage>
</organism>
<evidence type="ECO:0000313" key="7">
    <source>
        <dbReference type="EMBL" id="MEA5259537.1"/>
    </source>
</evidence>
<dbReference type="Pfam" id="PF03787">
    <property type="entry name" value="RAMPs"/>
    <property type="match status" value="1"/>
</dbReference>
<proteinExistence type="inferred from homology"/>
<evidence type="ECO:0000256" key="4">
    <source>
        <dbReference type="ARBA" id="ARBA00023118"/>
    </source>
</evidence>
<evidence type="ECO:0000256" key="3">
    <source>
        <dbReference type="ARBA" id="ARBA00022884"/>
    </source>
</evidence>
<comment type="caution">
    <text evidence="7">The sequence shown here is derived from an EMBL/GenBank/DDBJ whole genome shotgun (WGS) entry which is preliminary data.</text>
</comment>
<evidence type="ECO:0000259" key="6">
    <source>
        <dbReference type="Pfam" id="PF17953"/>
    </source>
</evidence>
<dbReference type="InterPro" id="IPR040932">
    <property type="entry name" value="Csm4_C"/>
</dbReference>
<dbReference type="InterPro" id="IPR005537">
    <property type="entry name" value="RAMP_III_fam"/>
</dbReference>
<dbReference type="Pfam" id="PF17953">
    <property type="entry name" value="Csm4_C"/>
    <property type="match status" value="1"/>
</dbReference>
<dbReference type="NCBIfam" id="TIGR01903">
    <property type="entry name" value="cas5_csm4"/>
    <property type="match status" value="1"/>
</dbReference>
<evidence type="ECO:0000256" key="1">
    <source>
        <dbReference type="ARBA" id="ARBA00005772"/>
    </source>
</evidence>